<dbReference type="GO" id="GO:0016787">
    <property type="term" value="F:hydrolase activity"/>
    <property type="evidence" value="ECO:0007669"/>
    <property type="project" value="UniProtKB-KW"/>
</dbReference>
<dbReference type="Pfam" id="PF16353">
    <property type="entry name" value="LacZ_4"/>
    <property type="match status" value="1"/>
</dbReference>
<dbReference type="InterPro" id="IPR013783">
    <property type="entry name" value="Ig-like_fold"/>
</dbReference>
<evidence type="ECO:0000256" key="6">
    <source>
        <dbReference type="ARBA" id="ARBA00023157"/>
    </source>
</evidence>
<dbReference type="InterPro" id="IPR006101">
    <property type="entry name" value="Glyco_hydro_2"/>
</dbReference>
<sequence length="1273" mass="139761">MPRLGVLVAVVAVVVGLAGTVAPTSAAGGAPAGGASAPVGGAPPGTSLPSASPPGGDLYAYLEDPRKVAEGQEAPHAFLRPQADTAAAVRGDERGPYSLALDGEWRIAMADRPEEVPAGFHAEGYDTSRWRRVTVPHTWQTDGLDHPIFRNIATEVQPDDPPRVPRDVNPTGAYARDFDVPAGWRDRRAFLRFEGVTSAYFVWVNGRYVGYDQGGYTPAEFDVTDALRPGRNRVAVQVHRWSAGSYLEDVDQWRYSGIFRSVGLYATPATHVRDVTLRTDLDETHTDATLTADVEIGHEPGGTTGAHRVTASLRDARGREVGRTSRPVDVTGPGARVRLTLPVRDPAKWTDETPNLHTVVLTLTAPDGTTHITSETTGFREIEVRDEQLLVNGKRVLFKGVNRAETDPDHGRHVPRPAQERDVALMKQLNVNAVRTSHYPSDPYFYELADRHGLWIADEVDIETHNHEDCRVWCQADQPEWRDAFLDRFTAMVQRDKNHPSVFLWDTGNEAGLGAHHHAMAEWLDANEPTRPKYHQSNNPDGDAPFADVRGPRYPSPERFAEQARTTTKPLILGEYAHAMGNSLGNFREFWDVVRANPAAQGGFIWDWAEQNIRQPVRVVPDASGHDIPAHLSGAPELVDGRRGKALRLSGLDDFVEVYRDRRLDITGTALTLDVWVKPERWTGDFRILGKGDHQYALKMKTEHTLEFFIHSGTWRAVQAPVPADFYGNWHRVSGTYDGTALRLYLDGRELASTPFTGAIDPSSAEVNIGRDFETSWNDPSNVGRMAQGAFDDARIYDRALSAEELTAPTPVGGAVLALDFDRVEERGTHLSYGSSLSGVDGLVSADRDPQPETTQMAWAHQPLRFGWADGVLSVHNERAFTGTDGLALRWRVQEGSRVVARGEQPLRVAAGETGTVRPRVPANPGDRERFLTVEAVVGAEQPVLPAGHVLAHDRFALGGTRVPGLDRAPGAGRVHVSDGADSVTASVRGVTYEVDKGSGALSSIRVRGRELLHGGPRLDAWRAPISNETFAWGRAEGEDWRRVGLDRLETTTTGVRVEPDGDGVRVVVDSRVAAPDVTGAWFDQVMTYSVDRTGTLRLGHRVTPRGAVRDLPYLPRIGVSLAVPERYDRFTWYGREAESYVDREDGTPVGVHRSTVAGQYVEYHRPQDHGNHTDTRWALLTDGRTGGLLVAGAPEVGVTRYDDLDRAAYPFQLRPNDGWHTLHASHAVTGVGDTPNPVRERSRVRPDTTYEHTLTLRPLTPAEARAGLPAGG</sequence>
<dbReference type="EMBL" id="JBHSQO010000039">
    <property type="protein sequence ID" value="MFC6093190.1"/>
    <property type="molecule type" value="Genomic_DNA"/>
</dbReference>
<evidence type="ECO:0000313" key="13">
    <source>
        <dbReference type="EMBL" id="MFC6093190.1"/>
    </source>
</evidence>
<evidence type="ECO:0000256" key="3">
    <source>
        <dbReference type="ARBA" id="ARBA00012756"/>
    </source>
</evidence>
<dbReference type="InterPro" id="IPR004199">
    <property type="entry name" value="B-gal_small/dom_5"/>
</dbReference>
<dbReference type="Pfam" id="PF02837">
    <property type="entry name" value="Glyco_hydro_2_N"/>
    <property type="match status" value="1"/>
</dbReference>
<dbReference type="Pfam" id="PF02836">
    <property type="entry name" value="Glyco_hydro_2_C"/>
    <property type="match status" value="1"/>
</dbReference>
<comment type="catalytic activity">
    <reaction evidence="1">
        <text>Hydrolysis of terminal non-reducing beta-D-galactose residues in beta-D-galactosides.</text>
        <dbReference type="EC" id="3.2.1.23"/>
    </reaction>
</comment>
<feature type="signal peptide" evidence="10">
    <location>
        <begin position="1"/>
        <end position="26"/>
    </location>
</feature>
<dbReference type="InterPro" id="IPR006558">
    <property type="entry name" value="LamG-like"/>
</dbReference>
<organism evidence="13 14">
    <name type="scientific">Saccharothrix lopnurensis</name>
    <dbReference type="NCBI Taxonomy" id="1670621"/>
    <lineage>
        <taxon>Bacteria</taxon>
        <taxon>Bacillati</taxon>
        <taxon>Actinomycetota</taxon>
        <taxon>Actinomycetes</taxon>
        <taxon>Pseudonocardiales</taxon>
        <taxon>Pseudonocardiaceae</taxon>
        <taxon>Saccharothrix</taxon>
    </lineage>
</organism>
<keyword evidence="4 10" id="KW-0732">Signal</keyword>
<dbReference type="SMART" id="SM01038">
    <property type="entry name" value="Bgal_small_N"/>
    <property type="match status" value="1"/>
</dbReference>
<dbReference type="EC" id="3.2.1.23" evidence="3"/>
<feature type="region of interest" description="Disordered" evidence="9">
    <location>
        <begin position="530"/>
        <end position="563"/>
    </location>
</feature>
<dbReference type="InterPro" id="IPR036156">
    <property type="entry name" value="Beta-gal/glucu_dom_sf"/>
</dbReference>
<evidence type="ECO:0000259" key="11">
    <source>
        <dbReference type="SMART" id="SM00560"/>
    </source>
</evidence>
<dbReference type="SUPFAM" id="SSF74650">
    <property type="entry name" value="Galactose mutarotase-like"/>
    <property type="match status" value="1"/>
</dbReference>
<dbReference type="SMART" id="SM00560">
    <property type="entry name" value="LamGL"/>
    <property type="match status" value="1"/>
</dbReference>
<dbReference type="InterPro" id="IPR014718">
    <property type="entry name" value="GH-type_carb-bd"/>
</dbReference>
<keyword evidence="14" id="KW-1185">Reference proteome</keyword>
<evidence type="ECO:0000313" key="14">
    <source>
        <dbReference type="Proteomes" id="UP001596220"/>
    </source>
</evidence>
<name>A0ABW1PC48_9PSEU</name>
<feature type="domain" description="LamG-like jellyroll fold" evidence="11">
    <location>
        <begin position="669"/>
        <end position="804"/>
    </location>
</feature>
<dbReference type="InterPro" id="IPR013320">
    <property type="entry name" value="ConA-like_dom_sf"/>
</dbReference>
<feature type="domain" description="Beta galactosidase small chain/" evidence="12">
    <location>
        <begin position="985"/>
        <end position="1258"/>
    </location>
</feature>
<dbReference type="PANTHER" id="PTHR46323">
    <property type="entry name" value="BETA-GALACTOSIDASE"/>
    <property type="match status" value="1"/>
</dbReference>
<keyword evidence="5 13" id="KW-0378">Hydrolase</keyword>
<keyword evidence="7" id="KW-0326">Glycosidase</keyword>
<gene>
    <name evidence="13" type="ORF">ACFP3R_28295</name>
</gene>
<dbReference type="InterPro" id="IPR011013">
    <property type="entry name" value="Gal_mutarotase_sf_dom"/>
</dbReference>
<dbReference type="InterPro" id="IPR006102">
    <property type="entry name" value="Ig-like_GH2"/>
</dbReference>
<protein>
    <recommendedName>
        <fullName evidence="3">beta-galactosidase</fullName>
        <ecNumber evidence="3">3.2.1.23</ecNumber>
    </recommendedName>
    <alternativeName>
        <fullName evidence="8">Lactase</fullName>
    </alternativeName>
</protein>
<comment type="caution">
    <text evidence="13">The sequence shown here is derived from an EMBL/GenBank/DDBJ whole genome shotgun (WGS) entry which is preliminary data.</text>
</comment>
<dbReference type="SUPFAM" id="SSF51445">
    <property type="entry name" value="(Trans)glycosidases"/>
    <property type="match status" value="1"/>
</dbReference>
<evidence type="ECO:0000256" key="4">
    <source>
        <dbReference type="ARBA" id="ARBA00022729"/>
    </source>
</evidence>
<evidence type="ECO:0000256" key="10">
    <source>
        <dbReference type="SAM" id="SignalP"/>
    </source>
</evidence>
<comment type="similarity">
    <text evidence="2">Belongs to the glycosyl hydrolase 2 family.</text>
</comment>
<dbReference type="Pfam" id="PF02929">
    <property type="entry name" value="Bgal_small_N"/>
    <property type="match status" value="1"/>
</dbReference>
<evidence type="ECO:0000256" key="5">
    <source>
        <dbReference type="ARBA" id="ARBA00022801"/>
    </source>
</evidence>
<dbReference type="SUPFAM" id="SSF49303">
    <property type="entry name" value="beta-Galactosidase/glucuronidase domain"/>
    <property type="match status" value="2"/>
</dbReference>
<dbReference type="Gene3D" id="2.70.98.10">
    <property type="match status" value="1"/>
</dbReference>
<feature type="region of interest" description="Disordered" evidence="9">
    <location>
        <begin position="25"/>
        <end position="55"/>
    </location>
</feature>
<evidence type="ECO:0000256" key="2">
    <source>
        <dbReference type="ARBA" id="ARBA00007401"/>
    </source>
</evidence>
<reference evidence="14" key="1">
    <citation type="journal article" date="2019" name="Int. J. Syst. Evol. Microbiol.">
        <title>The Global Catalogue of Microorganisms (GCM) 10K type strain sequencing project: providing services to taxonomists for standard genome sequencing and annotation.</title>
        <authorList>
            <consortium name="The Broad Institute Genomics Platform"/>
            <consortium name="The Broad Institute Genome Sequencing Center for Infectious Disease"/>
            <person name="Wu L."/>
            <person name="Ma J."/>
        </authorList>
    </citation>
    <scope>NUCLEOTIDE SEQUENCE [LARGE SCALE GENOMIC DNA]</scope>
    <source>
        <strain evidence="14">CGMCC 4.7246</strain>
    </source>
</reference>
<dbReference type="SUPFAM" id="SSF49899">
    <property type="entry name" value="Concanavalin A-like lectins/glucanases"/>
    <property type="match status" value="1"/>
</dbReference>
<feature type="compositionally biased region" description="Low complexity" evidence="9">
    <location>
        <begin position="25"/>
        <end position="47"/>
    </location>
</feature>
<dbReference type="RefSeq" id="WP_380640126.1">
    <property type="nucleotide sequence ID" value="NZ_JBHSQO010000039.1"/>
</dbReference>
<dbReference type="Gene3D" id="2.60.120.260">
    <property type="entry name" value="Galactose-binding domain-like"/>
    <property type="match status" value="1"/>
</dbReference>
<dbReference type="Gene3D" id="3.20.20.80">
    <property type="entry name" value="Glycosidases"/>
    <property type="match status" value="1"/>
</dbReference>
<dbReference type="InterPro" id="IPR017853">
    <property type="entry name" value="GH"/>
</dbReference>
<dbReference type="InterPro" id="IPR008979">
    <property type="entry name" value="Galactose-bd-like_sf"/>
</dbReference>
<dbReference type="PRINTS" id="PR00132">
    <property type="entry name" value="GLHYDRLASE2"/>
</dbReference>
<dbReference type="Pfam" id="PF00703">
    <property type="entry name" value="Glyco_hydro_2"/>
    <property type="match status" value="1"/>
</dbReference>
<evidence type="ECO:0000256" key="8">
    <source>
        <dbReference type="ARBA" id="ARBA00032230"/>
    </source>
</evidence>
<dbReference type="Proteomes" id="UP001596220">
    <property type="component" value="Unassembled WGS sequence"/>
</dbReference>
<dbReference type="Gene3D" id="2.60.120.200">
    <property type="match status" value="1"/>
</dbReference>
<keyword evidence="6" id="KW-1015">Disulfide bond</keyword>
<evidence type="ECO:0000256" key="7">
    <source>
        <dbReference type="ARBA" id="ARBA00023295"/>
    </source>
</evidence>
<dbReference type="Gene3D" id="2.60.40.10">
    <property type="entry name" value="Immunoglobulins"/>
    <property type="match status" value="2"/>
</dbReference>
<evidence type="ECO:0000256" key="1">
    <source>
        <dbReference type="ARBA" id="ARBA00001412"/>
    </source>
</evidence>
<proteinExistence type="inferred from homology"/>
<dbReference type="InterPro" id="IPR006103">
    <property type="entry name" value="Glyco_hydro_2_cat"/>
</dbReference>
<accession>A0ABW1PC48</accession>
<dbReference type="InterPro" id="IPR050347">
    <property type="entry name" value="Bact_Beta-galactosidase"/>
</dbReference>
<evidence type="ECO:0000256" key="9">
    <source>
        <dbReference type="SAM" id="MobiDB-lite"/>
    </source>
</evidence>
<dbReference type="SUPFAM" id="SSF49785">
    <property type="entry name" value="Galactose-binding domain-like"/>
    <property type="match status" value="1"/>
</dbReference>
<feature type="chain" id="PRO_5045850270" description="beta-galactosidase" evidence="10">
    <location>
        <begin position="27"/>
        <end position="1273"/>
    </location>
</feature>
<dbReference type="Pfam" id="PF13385">
    <property type="entry name" value="Laminin_G_3"/>
    <property type="match status" value="1"/>
</dbReference>
<dbReference type="PANTHER" id="PTHR46323:SF2">
    <property type="entry name" value="BETA-GALACTOSIDASE"/>
    <property type="match status" value="1"/>
</dbReference>
<dbReference type="InterPro" id="IPR006104">
    <property type="entry name" value="Glyco_hydro_2_N"/>
</dbReference>
<dbReference type="InterPro" id="IPR032312">
    <property type="entry name" value="LacZ_4"/>
</dbReference>
<evidence type="ECO:0000259" key="12">
    <source>
        <dbReference type="SMART" id="SM01038"/>
    </source>
</evidence>